<gene>
    <name evidence="2" type="ORF">LY90DRAFT_624679</name>
</gene>
<dbReference type="InterPro" id="IPR011989">
    <property type="entry name" value="ARM-like"/>
</dbReference>
<feature type="non-terminal residue" evidence="2">
    <location>
        <position position="1"/>
    </location>
</feature>
<protein>
    <recommendedName>
        <fullName evidence="4">TOG domain-containing protein</fullName>
    </recommendedName>
</protein>
<keyword evidence="3" id="KW-1185">Reference proteome</keyword>
<evidence type="ECO:0008006" key="4">
    <source>
        <dbReference type="Google" id="ProtNLM"/>
    </source>
</evidence>
<dbReference type="EMBL" id="MCOG01000142">
    <property type="protein sequence ID" value="ORY37540.1"/>
    <property type="molecule type" value="Genomic_DNA"/>
</dbReference>
<dbReference type="InterPro" id="IPR016024">
    <property type="entry name" value="ARM-type_fold"/>
</dbReference>
<reference evidence="2 3" key="1">
    <citation type="submission" date="2016-08" db="EMBL/GenBank/DDBJ databases">
        <title>A Parts List for Fungal Cellulosomes Revealed by Comparative Genomics.</title>
        <authorList>
            <consortium name="DOE Joint Genome Institute"/>
            <person name="Haitjema C.H."/>
            <person name="Gilmore S.P."/>
            <person name="Henske J.K."/>
            <person name="Solomon K.V."/>
            <person name="De Groot R."/>
            <person name="Kuo A."/>
            <person name="Mondo S.J."/>
            <person name="Salamov A.A."/>
            <person name="Labutti K."/>
            <person name="Zhao Z."/>
            <person name="Chiniquy J."/>
            <person name="Barry K."/>
            <person name="Brewer H.M."/>
            <person name="Purvine S.O."/>
            <person name="Wright A.T."/>
            <person name="Boxma B."/>
            <person name="Van Alen T."/>
            <person name="Hackstein J.H."/>
            <person name="Baker S.E."/>
            <person name="Grigoriev I.V."/>
            <person name="O'Malley M.A."/>
        </authorList>
    </citation>
    <scope>NUCLEOTIDE SEQUENCE [LARGE SCALE GENOMIC DNA]</scope>
    <source>
        <strain evidence="2 3">G1</strain>
    </source>
</reference>
<proteinExistence type="predicted"/>
<name>A0A1Y2BS22_9FUNG</name>
<dbReference type="AlphaFoldDB" id="A0A1Y2BS22"/>
<dbReference type="Gene3D" id="1.25.10.10">
    <property type="entry name" value="Leucine-rich Repeat Variant"/>
    <property type="match status" value="1"/>
</dbReference>
<dbReference type="Proteomes" id="UP000193920">
    <property type="component" value="Unassembled WGS sequence"/>
</dbReference>
<accession>A0A1Y2BS22</accession>
<sequence length="266" mass="30772">SESNSPLNELENNESLAGKKQKKKLKANKSKKKNETMKENDLLDKLKIIYDNIDSKDWRKRNTSIDELTEIVIQNPKYFKCQKLLFPLFDKISERGKDTNTKIAIHVTKSLIKIIEVLKSNVDQVLMNFVSIYLNNLSSSNKLLQVETLKLVNILIDPQYEIDQTRLLKIFSYGILHIPNIKIKELLLDKLIVISSNLYQTKPSSICKHLIPTIIELLKIKKNGLKHSVTKLLRHLSDIYGKEEFSNIISSQYIDNYNEICTLIES</sequence>
<organism evidence="2 3">
    <name type="scientific">Neocallimastix californiae</name>
    <dbReference type="NCBI Taxonomy" id="1754190"/>
    <lineage>
        <taxon>Eukaryota</taxon>
        <taxon>Fungi</taxon>
        <taxon>Fungi incertae sedis</taxon>
        <taxon>Chytridiomycota</taxon>
        <taxon>Chytridiomycota incertae sedis</taxon>
        <taxon>Neocallimastigomycetes</taxon>
        <taxon>Neocallimastigales</taxon>
        <taxon>Neocallimastigaceae</taxon>
        <taxon>Neocallimastix</taxon>
    </lineage>
</organism>
<feature type="compositionally biased region" description="Low complexity" evidence="1">
    <location>
        <begin position="1"/>
        <end position="16"/>
    </location>
</feature>
<feature type="region of interest" description="Disordered" evidence="1">
    <location>
        <begin position="1"/>
        <end position="36"/>
    </location>
</feature>
<comment type="caution">
    <text evidence="2">The sequence shown here is derived from an EMBL/GenBank/DDBJ whole genome shotgun (WGS) entry which is preliminary data.</text>
</comment>
<dbReference type="OrthoDB" id="2141804at2759"/>
<dbReference type="SUPFAM" id="SSF48371">
    <property type="entry name" value="ARM repeat"/>
    <property type="match status" value="1"/>
</dbReference>
<evidence type="ECO:0000256" key="1">
    <source>
        <dbReference type="SAM" id="MobiDB-lite"/>
    </source>
</evidence>
<evidence type="ECO:0000313" key="3">
    <source>
        <dbReference type="Proteomes" id="UP000193920"/>
    </source>
</evidence>
<evidence type="ECO:0000313" key="2">
    <source>
        <dbReference type="EMBL" id="ORY37540.1"/>
    </source>
</evidence>
<feature type="compositionally biased region" description="Basic residues" evidence="1">
    <location>
        <begin position="19"/>
        <end position="32"/>
    </location>
</feature>